<protein>
    <recommendedName>
        <fullName evidence="7">ATP-dependent RNA helicase</fullName>
        <ecNumber evidence="7">3.6.4.13</ecNumber>
    </recommendedName>
</protein>
<evidence type="ECO:0000259" key="9">
    <source>
        <dbReference type="PROSITE" id="PS51192"/>
    </source>
</evidence>
<comment type="domain">
    <text evidence="7">The Q motif is unique to and characteristic of the DEAD box family of RNA helicases and controls ATP binding and hydrolysis.</text>
</comment>
<dbReference type="SMART" id="SM00490">
    <property type="entry name" value="HELICc"/>
    <property type="match status" value="1"/>
</dbReference>
<dbReference type="GO" id="GO:0003723">
    <property type="term" value="F:RNA binding"/>
    <property type="evidence" value="ECO:0007669"/>
    <property type="project" value="UniProtKB-UniRule"/>
</dbReference>
<dbReference type="CDD" id="cd17941">
    <property type="entry name" value="DEADc_DDX10"/>
    <property type="match status" value="1"/>
</dbReference>
<feature type="compositionally biased region" description="Basic and acidic residues" evidence="8">
    <location>
        <begin position="1"/>
        <end position="18"/>
    </location>
</feature>
<feature type="compositionally biased region" description="Basic and acidic residues" evidence="8">
    <location>
        <begin position="697"/>
        <end position="716"/>
    </location>
</feature>
<dbReference type="Gene3D" id="3.40.50.300">
    <property type="entry name" value="P-loop containing nucleotide triphosphate hydrolases"/>
    <property type="match status" value="2"/>
</dbReference>
<evidence type="ECO:0000256" key="5">
    <source>
        <dbReference type="ARBA" id="ARBA00022884"/>
    </source>
</evidence>
<feature type="compositionally biased region" description="Acidic residues" evidence="8">
    <location>
        <begin position="717"/>
        <end position="736"/>
    </location>
</feature>
<dbReference type="InterPro" id="IPR025313">
    <property type="entry name" value="SPB4-like_CTE"/>
</dbReference>
<dbReference type="InterPro" id="IPR000629">
    <property type="entry name" value="RNA-helicase_DEAD-box_CS"/>
</dbReference>
<dbReference type="InterPro" id="IPR027417">
    <property type="entry name" value="P-loop_NTPase"/>
</dbReference>
<evidence type="ECO:0000259" key="11">
    <source>
        <dbReference type="PROSITE" id="PS51195"/>
    </source>
</evidence>
<keyword evidence="1 7" id="KW-0547">Nucleotide-binding</keyword>
<dbReference type="GO" id="GO:0003724">
    <property type="term" value="F:RNA helicase activity"/>
    <property type="evidence" value="ECO:0007669"/>
    <property type="project" value="UniProtKB-EC"/>
</dbReference>
<feature type="domain" description="Helicase C-terminal" evidence="10">
    <location>
        <begin position="298"/>
        <end position="446"/>
    </location>
</feature>
<dbReference type="Proteomes" id="UP000789390">
    <property type="component" value="Unassembled WGS sequence"/>
</dbReference>
<organism evidence="12 13">
    <name type="scientific">Daphnia galeata</name>
    <dbReference type="NCBI Taxonomy" id="27404"/>
    <lineage>
        <taxon>Eukaryota</taxon>
        <taxon>Metazoa</taxon>
        <taxon>Ecdysozoa</taxon>
        <taxon>Arthropoda</taxon>
        <taxon>Crustacea</taxon>
        <taxon>Branchiopoda</taxon>
        <taxon>Diplostraca</taxon>
        <taxon>Cladocera</taxon>
        <taxon>Anomopoda</taxon>
        <taxon>Daphniidae</taxon>
        <taxon>Daphnia</taxon>
    </lineage>
</organism>
<comment type="similarity">
    <text evidence="7">Belongs to the DEAD box helicase family.</text>
</comment>
<evidence type="ECO:0000256" key="2">
    <source>
        <dbReference type="ARBA" id="ARBA00022801"/>
    </source>
</evidence>
<evidence type="ECO:0000259" key="10">
    <source>
        <dbReference type="PROSITE" id="PS51194"/>
    </source>
</evidence>
<dbReference type="Pfam" id="PF00271">
    <property type="entry name" value="Helicase_C"/>
    <property type="match status" value="1"/>
</dbReference>
<keyword evidence="4 7" id="KW-0067">ATP-binding</keyword>
<dbReference type="Pfam" id="PF00270">
    <property type="entry name" value="DEAD"/>
    <property type="match status" value="1"/>
</dbReference>
<accession>A0A8J2WJC7</accession>
<dbReference type="PROSITE" id="PS51195">
    <property type="entry name" value="Q_MOTIF"/>
    <property type="match status" value="1"/>
</dbReference>
<dbReference type="PROSITE" id="PS00039">
    <property type="entry name" value="DEAD_ATP_HELICASE"/>
    <property type="match status" value="1"/>
</dbReference>
<evidence type="ECO:0000313" key="12">
    <source>
        <dbReference type="EMBL" id="CAH0106620.1"/>
    </source>
</evidence>
<dbReference type="Pfam" id="PF13959">
    <property type="entry name" value="CTE_SPB4"/>
    <property type="match status" value="1"/>
</dbReference>
<dbReference type="InterPro" id="IPR014001">
    <property type="entry name" value="Helicase_ATP-bd"/>
</dbReference>
<dbReference type="PROSITE" id="PS51192">
    <property type="entry name" value="HELICASE_ATP_BIND_1"/>
    <property type="match status" value="1"/>
</dbReference>
<proteinExistence type="inferred from homology"/>
<dbReference type="CDD" id="cd18787">
    <property type="entry name" value="SF2_C_DEAD"/>
    <property type="match status" value="1"/>
</dbReference>
<feature type="region of interest" description="Disordered" evidence="8">
    <location>
        <begin position="695"/>
        <end position="848"/>
    </location>
</feature>
<name>A0A8J2WJC7_9CRUS</name>
<dbReference type="EMBL" id="CAKKLH010000224">
    <property type="protein sequence ID" value="CAH0106620.1"/>
    <property type="molecule type" value="Genomic_DNA"/>
</dbReference>
<feature type="region of interest" description="Disordered" evidence="8">
    <location>
        <begin position="1"/>
        <end position="41"/>
    </location>
</feature>
<evidence type="ECO:0000256" key="3">
    <source>
        <dbReference type="ARBA" id="ARBA00022806"/>
    </source>
</evidence>
<reference evidence="12" key="1">
    <citation type="submission" date="2021-11" db="EMBL/GenBank/DDBJ databases">
        <authorList>
            <person name="Schell T."/>
        </authorList>
    </citation>
    <scope>NUCLEOTIDE SEQUENCE</scope>
    <source>
        <strain evidence="12">M5</strain>
    </source>
</reference>
<dbReference type="PROSITE" id="PS51194">
    <property type="entry name" value="HELICASE_CTER"/>
    <property type="match status" value="1"/>
</dbReference>
<dbReference type="SMART" id="SM01178">
    <property type="entry name" value="DUF4217"/>
    <property type="match status" value="1"/>
</dbReference>
<dbReference type="SUPFAM" id="SSF52540">
    <property type="entry name" value="P-loop containing nucleoside triphosphate hydrolases"/>
    <property type="match status" value="1"/>
</dbReference>
<comment type="caution">
    <text evidence="12">The sequence shown here is derived from an EMBL/GenBank/DDBJ whole genome shotgun (WGS) entry which is preliminary data.</text>
</comment>
<feature type="short sequence motif" description="Q motif" evidence="6">
    <location>
        <begin position="67"/>
        <end position="95"/>
    </location>
</feature>
<dbReference type="InterPro" id="IPR011545">
    <property type="entry name" value="DEAD/DEAH_box_helicase_dom"/>
</dbReference>
<feature type="compositionally biased region" description="Basic residues" evidence="8">
    <location>
        <begin position="825"/>
        <end position="843"/>
    </location>
</feature>
<comment type="function">
    <text evidence="7">RNA helicase.</text>
</comment>
<feature type="compositionally biased region" description="Basic residues" evidence="8">
    <location>
        <begin position="25"/>
        <end position="40"/>
    </location>
</feature>
<dbReference type="GO" id="GO:0016787">
    <property type="term" value="F:hydrolase activity"/>
    <property type="evidence" value="ECO:0007669"/>
    <property type="project" value="UniProtKB-KW"/>
</dbReference>
<feature type="domain" description="DEAD-box RNA helicase Q" evidence="11">
    <location>
        <begin position="67"/>
        <end position="95"/>
    </location>
</feature>
<keyword evidence="3 7" id="KW-0347">Helicase</keyword>
<dbReference type="InterPro" id="IPR001650">
    <property type="entry name" value="Helicase_C-like"/>
</dbReference>
<evidence type="ECO:0000256" key="1">
    <source>
        <dbReference type="ARBA" id="ARBA00022741"/>
    </source>
</evidence>
<dbReference type="PANTHER" id="PTHR24031">
    <property type="entry name" value="RNA HELICASE"/>
    <property type="match status" value="1"/>
</dbReference>
<evidence type="ECO:0000313" key="13">
    <source>
        <dbReference type="Proteomes" id="UP000789390"/>
    </source>
</evidence>
<keyword evidence="5 7" id="KW-0694">RNA-binding</keyword>
<sequence length="868" mass="98054">MESDSKNVSEKTPSDKKQNGPGSQKTKKKNNSKGKLHAGRVKASAIEQHEIKNLAIRYDSVETATVQKFRDIPLSKKTLQGLQQNEYTTPTEVQKESIVLALRGLDVLGAAKTGSGKTLAFVIPVLERLYCMQWTRLDGLGALIITPTRELAYQIFETFRKVGIQHDFSAGLIIGGKDLNFEKKRLDQCNIMICTPGRVLHHMDENPLFDCSNLQILVIDEADRCLDLGFQQTMNGIIENLPPKRQTLLFSATQTKSVKDLARLSLKDPVYVSVHENAQYSTPESLRQSYIITPIQNKVDILWSFLRSHRKKKLIVFLTSCKQVRFIHQAFTRLRPGLSVLALYGTMHQMKRMSVYEEFCEKQTAVLFATDIAARGLDFPNIDWVLQMDCPDDASSYIHRAGRTARYQKGGESLLMLLPSEEAMVEQLAQKKIPIQKIEVNPSKLVSIQRKLEAMLARDVELKQMAQRAFVTYAKSVFLMKDKSIFDVTSIDLNALARSLGLAVAPRVRFLQKHLKATEPQTASPQAPRMLKPNYDIPADKPIAAQSTEQKWRRNDLEAAYDFHAEDDVQDSDSDDGIFKIKRKNHALPGFEEPEDEEEEEVVVGKKKKEKIITKEKVAKRILAKKLKANKIVNFDDEGNRIYDASREKVSELGRALEIEASTSITGGINLDEAKKAMEEEDKYDKELFRQRIKAKHREDRLKAKAERRLANRVEKEEEENVDGEEDEESGDDESVDGSVADIIDALPDPDRIYGAKEDDSDEEGDVYRGPAVAKKRSRLPSESEDDDSGDESESDDDEAPVKPTPITRKRPQPSDSEELPSPTKTKKKWIKKKPPKKQKPAKASKFDTGLDLAMDEELALHILGSKH</sequence>
<evidence type="ECO:0000256" key="6">
    <source>
        <dbReference type="PROSITE-ProRule" id="PRU00552"/>
    </source>
</evidence>
<comment type="catalytic activity">
    <reaction evidence="7">
        <text>ATP + H2O = ADP + phosphate + H(+)</text>
        <dbReference type="Rhea" id="RHEA:13065"/>
        <dbReference type="ChEBI" id="CHEBI:15377"/>
        <dbReference type="ChEBI" id="CHEBI:15378"/>
        <dbReference type="ChEBI" id="CHEBI:30616"/>
        <dbReference type="ChEBI" id="CHEBI:43474"/>
        <dbReference type="ChEBI" id="CHEBI:456216"/>
        <dbReference type="EC" id="3.6.4.13"/>
    </reaction>
</comment>
<evidence type="ECO:0000256" key="4">
    <source>
        <dbReference type="ARBA" id="ARBA00022840"/>
    </source>
</evidence>
<keyword evidence="13" id="KW-1185">Reference proteome</keyword>
<dbReference type="EC" id="3.6.4.13" evidence="7"/>
<dbReference type="OrthoDB" id="10259640at2759"/>
<gene>
    <name evidence="12" type="ORF">DGAL_LOCUS9777</name>
</gene>
<evidence type="ECO:0000256" key="7">
    <source>
        <dbReference type="RuleBase" id="RU365068"/>
    </source>
</evidence>
<feature type="compositionally biased region" description="Acidic residues" evidence="8">
    <location>
        <begin position="783"/>
        <end position="799"/>
    </location>
</feature>
<feature type="domain" description="Helicase ATP-binding" evidence="9">
    <location>
        <begin position="98"/>
        <end position="272"/>
    </location>
</feature>
<dbReference type="AlphaFoldDB" id="A0A8J2WJC7"/>
<dbReference type="GO" id="GO:0005524">
    <property type="term" value="F:ATP binding"/>
    <property type="evidence" value="ECO:0007669"/>
    <property type="project" value="UniProtKB-UniRule"/>
</dbReference>
<keyword evidence="2 7" id="KW-0378">Hydrolase</keyword>
<feature type="compositionally biased region" description="Basic and acidic residues" evidence="8">
    <location>
        <begin position="749"/>
        <end position="758"/>
    </location>
</feature>
<dbReference type="SMART" id="SM00487">
    <property type="entry name" value="DEXDc"/>
    <property type="match status" value="1"/>
</dbReference>
<dbReference type="InterPro" id="IPR014014">
    <property type="entry name" value="RNA_helicase_DEAD_Q_motif"/>
</dbReference>
<evidence type="ECO:0000256" key="8">
    <source>
        <dbReference type="SAM" id="MobiDB-lite"/>
    </source>
</evidence>